<protein>
    <submittedName>
        <fullName evidence="2">Uncharacterized protein</fullName>
    </submittedName>
</protein>
<evidence type="ECO:0000256" key="1">
    <source>
        <dbReference type="SAM" id="Phobius"/>
    </source>
</evidence>
<organism evidence="2 3">
    <name type="scientific">Rufibacter quisquiliarum</name>
    <dbReference type="NCBI Taxonomy" id="1549639"/>
    <lineage>
        <taxon>Bacteria</taxon>
        <taxon>Pseudomonadati</taxon>
        <taxon>Bacteroidota</taxon>
        <taxon>Cytophagia</taxon>
        <taxon>Cytophagales</taxon>
        <taxon>Hymenobacteraceae</taxon>
        <taxon>Rufibacter</taxon>
    </lineage>
</organism>
<dbReference type="AlphaFoldDB" id="A0A839GUQ8"/>
<gene>
    <name evidence="2" type="ORF">FHS90_002882</name>
</gene>
<evidence type="ECO:0000313" key="2">
    <source>
        <dbReference type="EMBL" id="MBA9078158.1"/>
    </source>
</evidence>
<reference evidence="2 3" key="1">
    <citation type="submission" date="2020-08" db="EMBL/GenBank/DDBJ databases">
        <title>Genomic Encyclopedia of Type Strains, Phase IV (KMG-IV): sequencing the most valuable type-strain genomes for metagenomic binning, comparative biology and taxonomic classification.</title>
        <authorList>
            <person name="Goeker M."/>
        </authorList>
    </citation>
    <scope>NUCLEOTIDE SEQUENCE [LARGE SCALE GENOMIC DNA]</scope>
    <source>
        <strain evidence="2 3">DSM 29854</strain>
    </source>
</reference>
<keyword evidence="1" id="KW-0812">Transmembrane</keyword>
<keyword evidence="3" id="KW-1185">Reference proteome</keyword>
<dbReference type="EMBL" id="JACJIQ010000011">
    <property type="protein sequence ID" value="MBA9078158.1"/>
    <property type="molecule type" value="Genomic_DNA"/>
</dbReference>
<keyword evidence="1" id="KW-1133">Transmembrane helix</keyword>
<dbReference type="RefSeq" id="WP_066838255.1">
    <property type="nucleotide sequence ID" value="NZ_JACJIQ010000011.1"/>
</dbReference>
<dbReference type="Proteomes" id="UP000563094">
    <property type="component" value="Unassembled WGS sequence"/>
</dbReference>
<proteinExistence type="predicted"/>
<evidence type="ECO:0000313" key="3">
    <source>
        <dbReference type="Proteomes" id="UP000563094"/>
    </source>
</evidence>
<accession>A0A839GUQ8</accession>
<name>A0A839GUQ8_9BACT</name>
<comment type="caution">
    <text evidence="2">The sequence shown here is derived from an EMBL/GenBank/DDBJ whole genome shotgun (WGS) entry which is preliminary data.</text>
</comment>
<sequence>MFVYILNKKQLLVLYTICSVHKIRTRLFYLVLAAAAVCFLGSHATGQSRSVLAPDSSKQAVQEAITLFHQALGRNARIYSGAVYAPYNRPSKGHPFLGNGEWADATILFDGVLYPQIPLLYDVVSDMAVIGYAGDSDPLQKFVLVRERTHYFTINDRRFVAVQDSTNQINGGYYEELFNGSVQVLAKRSKQVTNRPSELIFAENDRFYVHKLGHFYPVNSKSSLLKVFKEHKAHLVTFIKDQKIDFRQDKGLAIARVAAHYHQMTTAND</sequence>
<feature type="transmembrane region" description="Helical" evidence="1">
    <location>
        <begin position="27"/>
        <end position="46"/>
    </location>
</feature>
<keyword evidence="1" id="KW-0472">Membrane</keyword>